<organism evidence="2 4">
    <name type="scientific">Acutalibacter muris</name>
    <dbReference type="NCBI Taxonomy" id="1796620"/>
    <lineage>
        <taxon>Bacteria</taxon>
        <taxon>Bacillati</taxon>
        <taxon>Bacillota</taxon>
        <taxon>Clostridia</taxon>
        <taxon>Eubacteriales</taxon>
        <taxon>Acutalibacteraceae</taxon>
        <taxon>Acutalibacter</taxon>
    </lineage>
</organism>
<reference evidence="2 4" key="3">
    <citation type="submission" date="2020-11" db="EMBL/GenBank/DDBJ databases">
        <title>Closed and high quality bacterial genomes of the OMM12 community.</title>
        <authorList>
            <person name="Marbouty M."/>
            <person name="Lamy-Besnier Q."/>
            <person name="Debarbieux L."/>
            <person name="Koszul R."/>
        </authorList>
    </citation>
    <scope>NUCLEOTIDE SEQUENCE [LARGE SCALE GENOMIC DNA]</scope>
    <source>
        <strain evidence="2 4">KB18</strain>
    </source>
</reference>
<reference evidence="3" key="2">
    <citation type="submission" date="2017-05" db="EMBL/GenBank/DDBJ databases">
        <title>Improved OligoMM genomes.</title>
        <authorList>
            <person name="Garzetti D."/>
        </authorList>
    </citation>
    <scope>NUCLEOTIDE SEQUENCE [LARGE SCALE GENOMIC DNA]</scope>
    <source>
        <strain evidence="3">KB18</strain>
    </source>
</reference>
<accession>A0A1Z2XUS1</accession>
<dbReference type="EMBL" id="CP065321">
    <property type="protein sequence ID" value="QQR31470.1"/>
    <property type="molecule type" value="Genomic_DNA"/>
</dbReference>
<reference evidence="1" key="1">
    <citation type="journal article" date="2017" name="Genome Announc.">
        <title>High-Quality Whole-Genome Sequences of the Oligo-Mouse-Microbiota Bacterial Community.</title>
        <authorList>
            <person name="Garzetti D."/>
            <person name="Brugiroux S."/>
            <person name="Bunk B."/>
            <person name="Pukall R."/>
            <person name="McCoy K.D."/>
            <person name="Macpherson A.J."/>
            <person name="Stecher B."/>
        </authorList>
    </citation>
    <scope>NUCLEOTIDE SEQUENCE</scope>
    <source>
        <strain evidence="1">KB18</strain>
    </source>
</reference>
<dbReference type="KEGG" id="amur:ADH66_16925"/>
<dbReference type="Proteomes" id="UP000196710">
    <property type="component" value="Chromosome"/>
</dbReference>
<evidence type="ECO:0000313" key="3">
    <source>
        <dbReference type="Proteomes" id="UP000196710"/>
    </source>
</evidence>
<sequence>MLLSEKLFTTREKALEMPNVVYHYCSMTSFLAILETSSLRLSNITKSNDPTEITNVIPVLKDVTKNVLTDYNNLISTPYQFRDDTISKLVDRFFEDLSKNFYAICFSEKRDLLSQWDRYDDNGKGVALGFNTRHFVKLQAETRSQYIFGKIIYDQNMLANSIEFFLRNEIDGKWKSCDDIHNVNLIENVINNLVCTILQFSVLFKDGFFSEEAEWRLVYNPLGRIRRLGYASAYHDRLMETNQYRLEQSGFIRNTYQFLVKGSSISSYVDLSFEPIRDALIQEIIIGPKSTLQPNDKDLQMFLALHGYRLSKLAIEGKLILSKSDRPFR</sequence>
<dbReference type="Pfam" id="PF11185">
    <property type="entry name" value="DUF2971"/>
    <property type="match status" value="1"/>
</dbReference>
<keyword evidence="3" id="KW-1185">Reference proteome</keyword>
<name>A0A1Z2XUS1_9FIRM</name>
<dbReference type="EMBL" id="CP021422">
    <property type="protein sequence ID" value="ASB42195.1"/>
    <property type="molecule type" value="Genomic_DNA"/>
</dbReference>
<dbReference type="AlphaFoldDB" id="A0A1Z2XUS1"/>
<dbReference type="Proteomes" id="UP000596035">
    <property type="component" value="Chromosome"/>
</dbReference>
<dbReference type="InterPro" id="IPR021352">
    <property type="entry name" value="DUF2971"/>
</dbReference>
<dbReference type="RefSeq" id="WP_066538418.1">
    <property type="nucleotide sequence ID" value="NZ_CP021422.1"/>
</dbReference>
<gene>
    <name evidence="1" type="ORF">ADH66_16925</name>
    <name evidence="2" type="ORF">I5Q82_07315</name>
</gene>
<evidence type="ECO:0000313" key="2">
    <source>
        <dbReference type="EMBL" id="QQR31470.1"/>
    </source>
</evidence>
<evidence type="ECO:0000313" key="1">
    <source>
        <dbReference type="EMBL" id="ASB42195.1"/>
    </source>
</evidence>
<proteinExistence type="predicted"/>
<evidence type="ECO:0000313" key="4">
    <source>
        <dbReference type="Proteomes" id="UP000596035"/>
    </source>
</evidence>
<protein>
    <submittedName>
        <fullName evidence="2">DUF2971 domain-containing protein</fullName>
    </submittedName>
</protein>